<dbReference type="InterPro" id="IPR002125">
    <property type="entry name" value="CMP_dCMP_dom"/>
</dbReference>
<dbReference type="SUPFAM" id="SSF53927">
    <property type="entry name" value="Cytidine deaminase-like"/>
    <property type="match status" value="1"/>
</dbReference>
<comment type="function">
    <text evidence="11">Catalyzes the hydrolytic deamination of cytosine to uracil or 5-methylcytosine to thymine. Is involved in the pyrimidine salvage pathway, which allows the cell to utilize cytosine for pyrimidine nucleotide synthesis.</text>
</comment>
<evidence type="ECO:0000256" key="10">
    <source>
        <dbReference type="ARBA" id="ARBA00050113"/>
    </source>
</evidence>
<evidence type="ECO:0000256" key="12">
    <source>
        <dbReference type="ARBA" id="ARBA00060700"/>
    </source>
</evidence>
<comment type="subcellular location">
    <subcellularLocation>
        <location evidence="3">Cytoplasm</location>
    </subcellularLocation>
    <subcellularLocation>
        <location evidence="2">Nucleus</location>
    </subcellularLocation>
</comment>
<dbReference type="Gene3D" id="3.40.140.10">
    <property type="entry name" value="Cytidine Deaminase, domain 2"/>
    <property type="match status" value="1"/>
</dbReference>
<dbReference type="GO" id="GO:0046872">
    <property type="term" value="F:metal ion binding"/>
    <property type="evidence" value="ECO:0007669"/>
    <property type="project" value="UniProtKB-KW"/>
</dbReference>
<evidence type="ECO:0000256" key="11">
    <source>
        <dbReference type="ARBA" id="ARBA00056232"/>
    </source>
</evidence>
<evidence type="ECO:0000256" key="9">
    <source>
        <dbReference type="ARBA" id="ARBA00023242"/>
    </source>
</evidence>
<proteinExistence type="predicted"/>
<keyword evidence="7" id="KW-0378">Hydrolase</keyword>
<evidence type="ECO:0000256" key="1">
    <source>
        <dbReference type="ARBA" id="ARBA00001947"/>
    </source>
</evidence>
<evidence type="ECO:0000256" key="6">
    <source>
        <dbReference type="ARBA" id="ARBA00022723"/>
    </source>
</evidence>
<dbReference type="GO" id="GO:0019858">
    <property type="term" value="P:cytosine metabolic process"/>
    <property type="evidence" value="ECO:0007669"/>
    <property type="project" value="UniProtKB-ARBA"/>
</dbReference>
<organism evidence="17">
    <name type="scientific">Paramoeba aestuarina</name>
    <dbReference type="NCBI Taxonomy" id="180227"/>
    <lineage>
        <taxon>Eukaryota</taxon>
        <taxon>Amoebozoa</taxon>
        <taxon>Discosea</taxon>
        <taxon>Flabellinia</taxon>
        <taxon>Dactylopodida</taxon>
        <taxon>Paramoebidae</taxon>
        <taxon>Paramoeba</taxon>
    </lineage>
</organism>
<evidence type="ECO:0000259" key="16">
    <source>
        <dbReference type="PROSITE" id="PS51747"/>
    </source>
</evidence>
<comment type="cofactor">
    <cofactor evidence="1">
        <name>Zn(2+)</name>
        <dbReference type="ChEBI" id="CHEBI:29105"/>
    </cofactor>
</comment>
<reference evidence="17" key="1">
    <citation type="submission" date="2021-01" db="EMBL/GenBank/DDBJ databases">
        <authorList>
            <person name="Corre E."/>
            <person name="Pelletier E."/>
            <person name="Niang G."/>
            <person name="Scheremetjew M."/>
            <person name="Finn R."/>
            <person name="Kale V."/>
            <person name="Holt S."/>
            <person name="Cochrane G."/>
            <person name="Meng A."/>
            <person name="Brown T."/>
            <person name="Cohen L."/>
        </authorList>
    </citation>
    <scope>NUCLEOTIDE SEQUENCE</scope>
    <source>
        <strain evidence="17">SoJaBio B1-5/56/2</strain>
    </source>
</reference>
<comment type="pathway">
    <text evidence="12">Pyrimidine metabolism; UMP biosynthesis via salvage pathway; uracil from cytosine: step 1/1.</text>
</comment>
<dbReference type="FunFam" id="3.40.140.10:FF:000016">
    <property type="entry name" value="Cytosine deaminase"/>
    <property type="match status" value="1"/>
</dbReference>
<dbReference type="GO" id="GO:0005634">
    <property type="term" value="C:nucleus"/>
    <property type="evidence" value="ECO:0007669"/>
    <property type="project" value="UniProtKB-SubCell"/>
</dbReference>
<name>A0A7S4JNQ9_9EUKA</name>
<evidence type="ECO:0000256" key="13">
    <source>
        <dbReference type="ARBA" id="ARBA00066550"/>
    </source>
</evidence>
<dbReference type="PANTHER" id="PTHR11079:SF190">
    <property type="entry name" value="CYTOSINE DEAMINASE"/>
    <property type="match status" value="1"/>
</dbReference>
<dbReference type="CDD" id="cd01285">
    <property type="entry name" value="nucleoside_deaminase"/>
    <property type="match status" value="1"/>
</dbReference>
<feature type="domain" description="CMP/dCMP-type deaminase" evidence="16">
    <location>
        <begin position="11"/>
        <end position="129"/>
    </location>
</feature>
<keyword evidence="5" id="KW-0963">Cytoplasm</keyword>
<dbReference type="PROSITE" id="PS51747">
    <property type="entry name" value="CYT_DCMP_DEAMINASES_2"/>
    <property type="match status" value="1"/>
</dbReference>
<evidence type="ECO:0000313" key="17">
    <source>
        <dbReference type="EMBL" id="CAE2269225.1"/>
    </source>
</evidence>
<dbReference type="PANTHER" id="PTHR11079">
    <property type="entry name" value="CYTOSINE DEAMINASE FAMILY MEMBER"/>
    <property type="match status" value="1"/>
</dbReference>
<keyword evidence="9" id="KW-0539">Nucleus</keyword>
<comment type="catalytic activity">
    <reaction evidence="10">
        <text>cytosine + H2O + H(+) = uracil + NH4(+)</text>
        <dbReference type="Rhea" id="RHEA:20605"/>
        <dbReference type="ChEBI" id="CHEBI:15377"/>
        <dbReference type="ChEBI" id="CHEBI:15378"/>
        <dbReference type="ChEBI" id="CHEBI:16040"/>
        <dbReference type="ChEBI" id="CHEBI:17568"/>
        <dbReference type="ChEBI" id="CHEBI:28938"/>
        <dbReference type="EC" id="3.5.4.1"/>
    </reaction>
</comment>
<dbReference type="GO" id="GO:0005737">
    <property type="term" value="C:cytoplasm"/>
    <property type="evidence" value="ECO:0007669"/>
    <property type="project" value="UniProtKB-SubCell"/>
</dbReference>
<dbReference type="GO" id="GO:0008835">
    <property type="term" value="F:diaminohydroxyphosphoribosylaminopyrimidine deaminase activity"/>
    <property type="evidence" value="ECO:0007669"/>
    <property type="project" value="TreeGrafter"/>
</dbReference>
<gene>
    <name evidence="17" type="ORF">NAES01612_LOCUS1409</name>
</gene>
<accession>A0A7S4JNQ9</accession>
<sequence length="168" mass="18829">MGDEQLWNNKQFLERGMQLAIERARIGESEGGVPIGCSIVSFEGEVLAVGNNQRVQKGSWIHHGEMNAIENLPSSAFPLLPRAVLFTTLSPCSMCSGAALLYKFPVIVIGESENFMGEEGWLEEKGVKLVRMENEECKKMMSTFIQKNRKLWDSDIGLEGVEDYIKKE</sequence>
<dbReference type="InterPro" id="IPR016193">
    <property type="entry name" value="Cytidine_deaminase-like"/>
</dbReference>
<dbReference type="AlphaFoldDB" id="A0A7S4JNQ9"/>
<evidence type="ECO:0000256" key="7">
    <source>
        <dbReference type="ARBA" id="ARBA00022801"/>
    </source>
</evidence>
<keyword evidence="8" id="KW-0862">Zinc</keyword>
<dbReference type="Pfam" id="PF00383">
    <property type="entry name" value="dCMP_cyt_deam_1"/>
    <property type="match status" value="1"/>
</dbReference>
<keyword evidence="6" id="KW-0479">Metal-binding</keyword>
<dbReference type="EMBL" id="HBKR01002168">
    <property type="protein sequence ID" value="CAE2269225.1"/>
    <property type="molecule type" value="Transcribed_RNA"/>
</dbReference>
<comment type="subunit">
    <text evidence="4">Homodimer.</text>
</comment>
<dbReference type="EC" id="3.5.4.1" evidence="13"/>
<evidence type="ECO:0000256" key="2">
    <source>
        <dbReference type="ARBA" id="ARBA00004123"/>
    </source>
</evidence>
<evidence type="ECO:0000256" key="4">
    <source>
        <dbReference type="ARBA" id="ARBA00011738"/>
    </source>
</evidence>
<evidence type="ECO:0000256" key="5">
    <source>
        <dbReference type="ARBA" id="ARBA00022490"/>
    </source>
</evidence>
<evidence type="ECO:0000256" key="8">
    <source>
        <dbReference type="ARBA" id="ARBA00022833"/>
    </source>
</evidence>
<protein>
    <recommendedName>
        <fullName evidence="14">Cytosine deaminase</fullName>
        <ecNumber evidence="13">3.5.4.1</ecNumber>
    </recommendedName>
    <alternativeName>
        <fullName evidence="15">Cytosine aminohydrolase</fullName>
    </alternativeName>
</protein>
<evidence type="ECO:0000256" key="15">
    <source>
        <dbReference type="ARBA" id="ARBA00084039"/>
    </source>
</evidence>
<evidence type="ECO:0000256" key="3">
    <source>
        <dbReference type="ARBA" id="ARBA00004496"/>
    </source>
</evidence>
<dbReference type="GO" id="GO:0004131">
    <property type="term" value="F:cytosine deaminase activity"/>
    <property type="evidence" value="ECO:0007669"/>
    <property type="project" value="UniProtKB-EC"/>
</dbReference>
<evidence type="ECO:0000256" key="14">
    <source>
        <dbReference type="ARBA" id="ARBA00074321"/>
    </source>
</evidence>